<evidence type="ECO:0000256" key="6">
    <source>
        <dbReference type="PROSITE-ProRule" id="PRU00169"/>
    </source>
</evidence>
<organism evidence="10 12">
    <name type="scientific">Acetobacterium wieringae</name>
    <dbReference type="NCBI Taxonomy" id="52694"/>
    <lineage>
        <taxon>Bacteria</taxon>
        <taxon>Bacillati</taxon>
        <taxon>Bacillota</taxon>
        <taxon>Clostridia</taxon>
        <taxon>Eubacteriales</taxon>
        <taxon>Eubacteriaceae</taxon>
        <taxon>Acetobacterium</taxon>
    </lineage>
</organism>
<dbReference type="RefSeq" id="WP_070369635.1">
    <property type="nucleotide sequence ID" value="NZ_CP097897.1"/>
</dbReference>
<dbReference type="GO" id="GO:0005829">
    <property type="term" value="C:cytosol"/>
    <property type="evidence" value="ECO:0007669"/>
    <property type="project" value="TreeGrafter"/>
</dbReference>
<keyword evidence="4" id="KW-0804">Transcription</keyword>
<dbReference type="Gene3D" id="1.10.10.10">
    <property type="entry name" value="Winged helix-like DNA-binding domain superfamily/Winged helix DNA-binding domain"/>
    <property type="match status" value="1"/>
</dbReference>
<reference evidence="11 13" key="2">
    <citation type="submission" date="2019-08" db="EMBL/GenBank/DDBJ databases">
        <title>Isolation and enrichment of carboxydotrophic bacteria from anaerobic sludge for the production of bio-based chemicals from syngas.</title>
        <authorList>
            <person name="Antares A.L."/>
            <person name="Moreira J."/>
            <person name="Diender M."/>
            <person name="Parshina S.N."/>
            <person name="Stams A.J.M."/>
            <person name="Alves M."/>
            <person name="Alves J.I."/>
            <person name="Sousa D.Z."/>
        </authorList>
    </citation>
    <scope>NUCLEOTIDE SEQUENCE [LARGE SCALE GENOMIC DNA]</scope>
    <source>
        <strain evidence="11 13">JM</strain>
    </source>
</reference>
<proteinExistence type="predicted"/>
<dbReference type="EMBL" id="VSLA01000025">
    <property type="protein sequence ID" value="TYC84525.1"/>
    <property type="molecule type" value="Genomic_DNA"/>
</dbReference>
<feature type="domain" description="Response regulatory" evidence="8">
    <location>
        <begin position="3"/>
        <end position="115"/>
    </location>
</feature>
<dbReference type="AlphaFoldDB" id="A0A1F2PN34"/>
<protein>
    <recommendedName>
        <fullName evidence="1">Stage 0 sporulation protein A homolog</fullName>
    </recommendedName>
</protein>
<dbReference type="PANTHER" id="PTHR48111:SF2">
    <property type="entry name" value="RESPONSE REGULATOR SAER"/>
    <property type="match status" value="1"/>
</dbReference>
<dbReference type="SUPFAM" id="SSF52172">
    <property type="entry name" value="CheY-like"/>
    <property type="match status" value="1"/>
</dbReference>
<feature type="DNA-binding region" description="OmpR/PhoB-type" evidence="7">
    <location>
        <begin position="123"/>
        <end position="220"/>
    </location>
</feature>
<dbReference type="EMBL" id="LKEU01000010">
    <property type="protein sequence ID" value="OFV72355.1"/>
    <property type="molecule type" value="Genomic_DNA"/>
</dbReference>
<dbReference type="GO" id="GO:0006355">
    <property type="term" value="P:regulation of DNA-templated transcription"/>
    <property type="evidence" value="ECO:0007669"/>
    <property type="project" value="InterPro"/>
</dbReference>
<dbReference type="Pfam" id="PF00486">
    <property type="entry name" value="Trans_reg_C"/>
    <property type="match status" value="1"/>
</dbReference>
<comment type="caution">
    <text evidence="10">The sequence shown here is derived from an EMBL/GenBank/DDBJ whole genome shotgun (WGS) entry which is preliminary data.</text>
</comment>
<dbReference type="OrthoDB" id="9790442at2"/>
<dbReference type="Pfam" id="PF00072">
    <property type="entry name" value="Response_reg"/>
    <property type="match status" value="1"/>
</dbReference>
<evidence type="ECO:0000256" key="5">
    <source>
        <dbReference type="ARBA" id="ARBA00024867"/>
    </source>
</evidence>
<dbReference type="Proteomes" id="UP000176244">
    <property type="component" value="Unassembled WGS sequence"/>
</dbReference>
<dbReference type="PROSITE" id="PS50110">
    <property type="entry name" value="RESPONSE_REGULATORY"/>
    <property type="match status" value="1"/>
</dbReference>
<reference evidence="10 12" key="1">
    <citation type="submission" date="2015-09" db="EMBL/GenBank/DDBJ databases">
        <title>Genome sequence of Acetobacterium wieringae DSM 1911.</title>
        <authorList>
            <person name="Poehlein A."/>
            <person name="Bengelsdorf F.R."/>
            <person name="Schiel-Bengelsdorf B."/>
            <person name="Duerre P."/>
            <person name="Daniel R."/>
        </authorList>
    </citation>
    <scope>NUCLEOTIDE SEQUENCE [LARGE SCALE GENOMIC DNA]</scope>
    <source>
        <strain evidence="10 12">DSM 1911</strain>
    </source>
</reference>
<dbReference type="InterPro" id="IPR036388">
    <property type="entry name" value="WH-like_DNA-bd_sf"/>
</dbReference>
<dbReference type="SUPFAM" id="SSF46894">
    <property type="entry name" value="C-terminal effector domain of the bipartite response regulators"/>
    <property type="match status" value="1"/>
</dbReference>
<name>A0A1F2PN34_9FIRM</name>
<dbReference type="PANTHER" id="PTHR48111">
    <property type="entry name" value="REGULATOR OF RPOS"/>
    <property type="match status" value="1"/>
</dbReference>
<dbReference type="SMART" id="SM00448">
    <property type="entry name" value="REC"/>
    <property type="match status" value="1"/>
</dbReference>
<evidence type="ECO:0000256" key="3">
    <source>
        <dbReference type="ARBA" id="ARBA00023125"/>
    </source>
</evidence>
<evidence type="ECO:0000313" key="13">
    <source>
        <dbReference type="Proteomes" id="UP000322619"/>
    </source>
</evidence>
<evidence type="ECO:0000313" key="10">
    <source>
        <dbReference type="EMBL" id="OFV72355.1"/>
    </source>
</evidence>
<dbReference type="CDD" id="cd00383">
    <property type="entry name" value="trans_reg_C"/>
    <property type="match status" value="1"/>
</dbReference>
<sequence length="225" mass="25225">MAHILAVDDEPEILAFIKTALEREGHLVQTVTATCKVSPEMARLADLILLDVMMPGEDGFSYCKRIRDTIDIPILFVTARTAEDDLVHGLGLGADDYIQKPFSVAELRARVAAHLRRESRSHLHTLRLGDLVLDVSGKRVLYKNIAIAFTKSEYAICATLMEHAGQVFSKGQIYEVVFGYDGESDESVIVEHIKNIRAKLKPYGAEPIETVWGIGYRWKREKQSV</sequence>
<dbReference type="InterPro" id="IPR016032">
    <property type="entry name" value="Sig_transdc_resp-reg_C-effctor"/>
</dbReference>
<feature type="modified residue" description="4-aspartylphosphate" evidence="6">
    <location>
        <position position="51"/>
    </location>
</feature>
<dbReference type="InterPro" id="IPR001789">
    <property type="entry name" value="Sig_transdc_resp-reg_receiver"/>
</dbReference>
<keyword evidence="6" id="KW-0597">Phosphoprotein</keyword>
<evidence type="ECO:0000256" key="4">
    <source>
        <dbReference type="ARBA" id="ARBA00023163"/>
    </source>
</evidence>
<dbReference type="Proteomes" id="UP000322619">
    <property type="component" value="Unassembled WGS sequence"/>
</dbReference>
<accession>A0A1F2PN34</accession>
<dbReference type="GO" id="GO:0000156">
    <property type="term" value="F:phosphorelay response regulator activity"/>
    <property type="evidence" value="ECO:0007669"/>
    <property type="project" value="TreeGrafter"/>
</dbReference>
<dbReference type="STRING" id="52694.ACWI_02660"/>
<feature type="domain" description="OmpR/PhoB-type" evidence="9">
    <location>
        <begin position="123"/>
        <end position="220"/>
    </location>
</feature>
<keyword evidence="3 7" id="KW-0238">DNA-binding</keyword>
<comment type="function">
    <text evidence="5">May play the central regulatory role in sporulation. It may be an element of the effector pathway responsible for the activation of sporulation genes in response to nutritional stress. Spo0A may act in concert with spo0H (a sigma factor) to control the expression of some genes that are critical to the sporulation process.</text>
</comment>
<evidence type="ECO:0000313" key="11">
    <source>
        <dbReference type="EMBL" id="TYC84525.1"/>
    </source>
</evidence>
<evidence type="ECO:0000259" key="9">
    <source>
        <dbReference type="PROSITE" id="PS51755"/>
    </source>
</evidence>
<evidence type="ECO:0000313" key="12">
    <source>
        <dbReference type="Proteomes" id="UP000176244"/>
    </source>
</evidence>
<evidence type="ECO:0000256" key="7">
    <source>
        <dbReference type="PROSITE-ProRule" id="PRU01091"/>
    </source>
</evidence>
<evidence type="ECO:0000256" key="1">
    <source>
        <dbReference type="ARBA" id="ARBA00018672"/>
    </source>
</evidence>
<dbReference type="CDD" id="cd17574">
    <property type="entry name" value="REC_OmpR"/>
    <property type="match status" value="1"/>
</dbReference>
<dbReference type="GO" id="GO:0000976">
    <property type="term" value="F:transcription cis-regulatory region binding"/>
    <property type="evidence" value="ECO:0007669"/>
    <property type="project" value="TreeGrafter"/>
</dbReference>
<dbReference type="Gene3D" id="6.10.250.690">
    <property type="match status" value="1"/>
</dbReference>
<dbReference type="SMART" id="SM00862">
    <property type="entry name" value="Trans_reg_C"/>
    <property type="match status" value="1"/>
</dbReference>
<dbReference type="GO" id="GO:0032993">
    <property type="term" value="C:protein-DNA complex"/>
    <property type="evidence" value="ECO:0007669"/>
    <property type="project" value="TreeGrafter"/>
</dbReference>
<dbReference type="PROSITE" id="PS51755">
    <property type="entry name" value="OMPR_PHOB"/>
    <property type="match status" value="1"/>
</dbReference>
<evidence type="ECO:0000259" key="8">
    <source>
        <dbReference type="PROSITE" id="PS50110"/>
    </source>
</evidence>
<evidence type="ECO:0000256" key="2">
    <source>
        <dbReference type="ARBA" id="ARBA00023015"/>
    </source>
</evidence>
<dbReference type="Gene3D" id="3.40.50.2300">
    <property type="match status" value="1"/>
</dbReference>
<dbReference type="InterPro" id="IPR001867">
    <property type="entry name" value="OmpR/PhoB-type_DNA-bd"/>
</dbReference>
<keyword evidence="2" id="KW-0805">Transcription regulation</keyword>
<gene>
    <name evidence="10" type="primary">saeR</name>
    <name evidence="10" type="ORF">ACWI_02660</name>
    <name evidence="11" type="ORF">FXB42_12230</name>
</gene>
<dbReference type="InterPro" id="IPR011006">
    <property type="entry name" value="CheY-like_superfamily"/>
</dbReference>
<dbReference type="InterPro" id="IPR039420">
    <property type="entry name" value="WalR-like"/>
</dbReference>